<dbReference type="PANTHER" id="PTHR34846:SF7">
    <property type="entry name" value="BLL7811 PROTEIN"/>
    <property type="match status" value="1"/>
</dbReference>
<dbReference type="InterPro" id="IPR004675">
    <property type="entry name" value="AhpD_core"/>
</dbReference>
<evidence type="ECO:0000313" key="3">
    <source>
        <dbReference type="EMBL" id="TDD13305.1"/>
    </source>
</evidence>
<comment type="caution">
    <text evidence="3">The sequence shown here is derived from an EMBL/GenBank/DDBJ whole genome shotgun (WGS) entry which is preliminary data.</text>
</comment>
<dbReference type="OrthoDB" id="331146at2"/>
<gene>
    <name evidence="3" type="ORF">E1294_41455</name>
</gene>
<keyword evidence="4" id="KW-1185">Reference proteome</keyword>
<feature type="region of interest" description="Disordered" evidence="1">
    <location>
        <begin position="48"/>
        <end position="80"/>
    </location>
</feature>
<evidence type="ECO:0000313" key="4">
    <source>
        <dbReference type="Proteomes" id="UP000294543"/>
    </source>
</evidence>
<dbReference type="InterPro" id="IPR003779">
    <property type="entry name" value="CMD-like"/>
</dbReference>
<dbReference type="PANTHER" id="PTHR34846">
    <property type="entry name" value="4-CARBOXYMUCONOLACTONE DECARBOXYLASE FAMILY PROTEIN (AFU_ORTHOLOGUE AFUA_6G11590)"/>
    <property type="match status" value="1"/>
</dbReference>
<dbReference type="AlphaFoldDB" id="A0A4R4WD52"/>
<dbReference type="NCBIfam" id="TIGR00778">
    <property type="entry name" value="ahpD_dom"/>
    <property type="match status" value="1"/>
</dbReference>
<organism evidence="3 4">
    <name type="scientific">Nonomuraea diastatica</name>
    <dbReference type="NCBI Taxonomy" id="1848329"/>
    <lineage>
        <taxon>Bacteria</taxon>
        <taxon>Bacillati</taxon>
        <taxon>Actinomycetota</taxon>
        <taxon>Actinomycetes</taxon>
        <taxon>Streptosporangiales</taxon>
        <taxon>Streptosporangiaceae</taxon>
        <taxon>Nonomuraea</taxon>
    </lineage>
</organism>
<evidence type="ECO:0000256" key="1">
    <source>
        <dbReference type="SAM" id="MobiDB-lite"/>
    </source>
</evidence>
<dbReference type="Gene3D" id="1.20.1290.10">
    <property type="entry name" value="AhpD-like"/>
    <property type="match status" value="1"/>
</dbReference>
<dbReference type="InterPro" id="IPR029032">
    <property type="entry name" value="AhpD-like"/>
</dbReference>
<dbReference type="EMBL" id="SMKP01000179">
    <property type="protein sequence ID" value="TDD13305.1"/>
    <property type="molecule type" value="Genomic_DNA"/>
</dbReference>
<reference evidence="3 4" key="1">
    <citation type="submission" date="2019-03" db="EMBL/GenBank/DDBJ databases">
        <title>Draft genome sequences of novel Actinobacteria.</title>
        <authorList>
            <person name="Sahin N."/>
            <person name="Ay H."/>
            <person name="Saygin H."/>
        </authorList>
    </citation>
    <scope>NUCLEOTIDE SEQUENCE [LARGE SCALE GENOMIC DNA]</scope>
    <source>
        <strain evidence="3 4">KC712</strain>
    </source>
</reference>
<accession>A0A4R4WD52</accession>
<dbReference type="Proteomes" id="UP000294543">
    <property type="component" value="Unassembled WGS sequence"/>
</dbReference>
<protein>
    <submittedName>
        <fullName evidence="3">Carboxymuconolactone decarboxylase family protein</fullName>
    </submittedName>
</protein>
<dbReference type="RefSeq" id="WP_132516522.1">
    <property type="nucleotide sequence ID" value="NZ_SMKP01000179.1"/>
</dbReference>
<dbReference type="GO" id="GO:0051920">
    <property type="term" value="F:peroxiredoxin activity"/>
    <property type="evidence" value="ECO:0007669"/>
    <property type="project" value="InterPro"/>
</dbReference>
<dbReference type="Pfam" id="PF02627">
    <property type="entry name" value="CMD"/>
    <property type="match status" value="1"/>
</dbReference>
<dbReference type="SUPFAM" id="SSF69118">
    <property type="entry name" value="AhpD-like"/>
    <property type="match status" value="1"/>
</dbReference>
<feature type="domain" description="Carboxymuconolactone decarboxylase-like" evidence="2">
    <location>
        <begin position="4"/>
        <end position="60"/>
    </location>
</feature>
<evidence type="ECO:0000259" key="2">
    <source>
        <dbReference type="Pfam" id="PF02627"/>
    </source>
</evidence>
<sequence>MGPVKLRAGQVNDCGYCVGMRSRDLKKAGEGDERPGSVAAWREATVRTPAQRAALGPAEEATRPADRAAVPDAVWEKAGT</sequence>
<proteinExistence type="predicted"/>
<name>A0A4R4WD52_9ACTN</name>